<dbReference type="PhylomeDB" id="B3N1P2"/>
<gene>
    <name evidence="1" type="primary">Dana\GF20719</name>
    <name evidence="1" type="synonym">dana_GLEANR_3967</name>
    <name evidence="1" type="ORF">GF20719</name>
</gene>
<dbReference type="AlphaFoldDB" id="B3N1P2"/>
<dbReference type="EMBL" id="CH902661">
    <property type="protein sequence ID" value="EDV34011.1"/>
    <property type="molecule type" value="Genomic_DNA"/>
</dbReference>
<dbReference type="OrthoDB" id="7852729at2759"/>
<proteinExistence type="predicted"/>
<keyword evidence="2" id="KW-1185">Reference proteome</keyword>
<dbReference type="GeneID" id="6503412"/>
<dbReference type="HOGENOM" id="CLU_1361716_0_0_1"/>
<dbReference type="InterPro" id="IPR006611">
    <property type="entry name" value="DUF1431_DROsp"/>
</dbReference>
<dbReference type="eggNOG" id="ENOG502T98P">
    <property type="taxonomic scope" value="Eukaryota"/>
</dbReference>
<reference evidence="1 2" key="1">
    <citation type="journal article" date="2007" name="Nature">
        <title>Evolution of genes and genomes on the Drosophila phylogeny.</title>
        <authorList>
            <consortium name="Drosophila 12 Genomes Consortium"/>
            <person name="Clark A.G."/>
            <person name="Eisen M.B."/>
            <person name="Smith D.R."/>
            <person name="Bergman C.M."/>
            <person name="Oliver B."/>
            <person name="Markow T.A."/>
            <person name="Kaufman T.C."/>
            <person name="Kellis M."/>
            <person name="Gelbart W."/>
            <person name="Iyer V.N."/>
            <person name="Pollard D.A."/>
            <person name="Sackton T.B."/>
            <person name="Larracuente A.M."/>
            <person name="Singh N.D."/>
            <person name="Abad J.P."/>
            <person name="Abt D.N."/>
            <person name="Adryan B."/>
            <person name="Aguade M."/>
            <person name="Akashi H."/>
            <person name="Anderson W.W."/>
            <person name="Aquadro C.F."/>
            <person name="Ardell D.H."/>
            <person name="Arguello R."/>
            <person name="Artieri C.G."/>
            <person name="Barbash D.A."/>
            <person name="Barker D."/>
            <person name="Barsanti P."/>
            <person name="Batterham P."/>
            <person name="Batzoglou S."/>
            <person name="Begun D."/>
            <person name="Bhutkar A."/>
            <person name="Blanco E."/>
            <person name="Bosak S.A."/>
            <person name="Bradley R.K."/>
            <person name="Brand A.D."/>
            <person name="Brent M.R."/>
            <person name="Brooks A.N."/>
            <person name="Brown R.H."/>
            <person name="Butlin R.K."/>
            <person name="Caggese C."/>
            <person name="Calvi B.R."/>
            <person name="Bernardo de Carvalho A."/>
            <person name="Caspi A."/>
            <person name="Castrezana S."/>
            <person name="Celniker S.E."/>
            <person name="Chang J.L."/>
            <person name="Chapple C."/>
            <person name="Chatterji S."/>
            <person name="Chinwalla A."/>
            <person name="Civetta A."/>
            <person name="Clifton S.W."/>
            <person name="Comeron J.M."/>
            <person name="Costello J.C."/>
            <person name="Coyne J.A."/>
            <person name="Daub J."/>
            <person name="David R.G."/>
            <person name="Delcher A.L."/>
            <person name="Delehaunty K."/>
            <person name="Do C.B."/>
            <person name="Ebling H."/>
            <person name="Edwards K."/>
            <person name="Eickbush T."/>
            <person name="Evans J.D."/>
            <person name="Filipski A."/>
            <person name="Findeiss S."/>
            <person name="Freyhult E."/>
            <person name="Fulton L."/>
            <person name="Fulton R."/>
            <person name="Garcia A.C."/>
            <person name="Gardiner A."/>
            <person name="Garfield D.A."/>
            <person name="Garvin B.E."/>
            <person name="Gibson G."/>
            <person name="Gilbert D."/>
            <person name="Gnerre S."/>
            <person name="Godfrey J."/>
            <person name="Good R."/>
            <person name="Gotea V."/>
            <person name="Gravely B."/>
            <person name="Greenberg A.J."/>
            <person name="Griffiths-Jones S."/>
            <person name="Gross S."/>
            <person name="Guigo R."/>
            <person name="Gustafson E.A."/>
            <person name="Haerty W."/>
            <person name="Hahn M.W."/>
            <person name="Halligan D.L."/>
            <person name="Halpern A.L."/>
            <person name="Halter G.M."/>
            <person name="Han M.V."/>
            <person name="Heger A."/>
            <person name="Hillier L."/>
            <person name="Hinrichs A.S."/>
            <person name="Holmes I."/>
            <person name="Hoskins R.A."/>
            <person name="Hubisz M.J."/>
            <person name="Hultmark D."/>
            <person name="Huntley M.A."/>
            <person name="Jaffe D.B."/>
            <person name="Jagadeeshan S."/>
            <person name="Jeck W.R."/>
            <person name="Johnson J."/>
            <person name="Jones C.D."/>
            <person name="Jordan W.C."/>
            <person name="Karpen G.H."/>
            <person name="Kataoka E."/>
            <person name="Keightley P.D."/>
            <person name="Kheradpour P."/>
            <person name="Kirkness E.F."/>
            <person name="Koerich L.B."/>
            <person name="Kristiansen K."/>
            <person name="Kudrna D."/>
            <person name="Kulathinal R.J."/>
            <person name="Kumar S."/>
            <person name="Kwok R."/>
            <person name="Lander E."/>
            <person name="Langley C.H."/>
            <person name="Lapoint R."/>
            <person name="Lazzaro B.P."/>
            <person name="Lee S.J."/>
            <person name="Levesque L."/>
            <person name="Li R."/>
            <person name="Lin C.F."/>
            <person name="Lin M.F."/>
            <person name="Lindblad-Toh K."/>
            <person name="Llopart A."/>
            <person name="Long M."/>
            <person name="Low L."/>
            <person name="Lozovsky E."/>
            <person name="Lu J."/>
            <person name="Luo M."/>
            <person name="Machado C.A."/>
            <person name="Makalowski W."/>
            <person name="Marzo M."/>
            <person name="Matsuda M."/>
            <person name="Matzkin L."/>
            <person name="McAllister B."/>
            <person name="McBride C.S."/>
            <person name="McKernan B."/>
            <person name="McKernan K."/>
            <person name="Mendez-Lago M."/>
            <person name="Minx P."/>
            <person name="Mollenhauer M.U."/>
            <person name="Montooth K."/>
            <person name="Mount S.M."/>
            <person name="Mu X."/>
            <person name="Myers E."/>
            <person name="Negre B."/>
            <person name="Newfeld S."/>
            <person name="Nielsen R."/>
            <person name="Noor M.A."/>
            <person name="O'Grady P."/>
            <person name="Pachter L."/>
            <person name="Papaceit M."/>
            <person name="Parisi M.J."/>
            <person name="Parisi M."/>
            <person name="Parts L."/>
            <person name="Pedersen J.S."/>
            <person name="Pesole G."/>
            <person name="Phillippy A.M."/>
            <person name="Ponting C.P."/>
            <person name="Pop M."/>
            <person name="Porcelli D."/>
            <person name="Powell J.R."/>
            <person name="Prohaska S."/>
            <person name="Pruitt K."/>
            <person name="Puig M."/>
            <person name="Quesneville H."/>
            <person name="Ram K.R."/>
            <person name="Rand D."/>
            <person name="Rasmussen M.D."/>
            <person name="Reed L.K."/>
            <person name="Reenan R."/>
            <person name="Reily A."/>
            <person name="Remington K.A."/>
            <person name="Rieger T.T."/>
            <person name="Ritchie M.G."/>
            <person name="Robin C."/>
            <person name="Rogers Y.H."/>
            <person name="Rohde C."/>
            <person name="Rozas J."/>
            <person name="Rubenfield M.J."/>
            <person name="Ruiz A."/>
            <person name="Russo S."/>
            <person name="Salzberg S.L."/>
            <person name="Sanchez-Gracia A."/>
            <person name="Saranga D.J."/>
            <person name="Sato H."/>
            <person name="Schaeffer S.W."/>
            <person name="Schatz M.C."/>
            <person name="Schlenke T."/>
            <person name="Schwartz R."/>
            <person name="Segarra C."/>
            <person name="Singh R.S."/>
            <person name="Sirot L."/>
            <person name="Sirota M."/>
            <person name="Sisneros N.B."/>
            <person name="Smith C.D."/>
            <person name="Smith T.F."/>
            <person name="Spieth J."/>
            <person name="Stage D.E."/>
            <person name="Stark A."/>
            <person name="Stephan W."/>
            <person name="Strausberg R.L."/>
            <person name="Strempel S."/>
            <person name="Sturgill D."/>
            <person name="Sutton G."/>
            <person name="Sutton G.G."/>
            <person name="Tao W."/>
            <person name="Teichmann S."/>
            <person name="Tobari Y.N."/>
            <person name="Tomimura Y."/>
            <person name="Tsolas J.M."/>
            <person name="Valente V.L."/>
            <person name="Venter E."/>
            <person name="Venter J.C."/>
            <person name="Vicario S."/>
            <person name="Vieira F.G."/>
            <person name="Vilella A.J."/>
            <person name="Villasante A."/>
            <person name="Walenz B."/>
            <person name="Wang J."/>
            <person name="Wasserman M."/>
            <person name="Watts T."/>
            <person name="Wilson D."/>
            <person name="Wilson R.K."/>
            <person name="Wing R.A."/>
            <person name="Wolfner M.F."/>
            <person name="Wong A."/>
            <person name="Wong G.K."/>
            <person name="Wu C.I."/>
            <person name="Wu G."/>
            <person name="Yamamoto D."/>
            <person name="Yang H.P."/>
            <person name="Yang S.P."/>
            <person name="Yorke J.A."/>
            <person name="Yoshida K."/>
            <person name="Zdobnov E."/>
            <person name="Zhang P."/>
            <person name="Zhang Y."/>
            <person name="Zimin A.V."/>
            <person name="Baldwin J."/>
            <person name="Abdouelleil A."/>
            <person name="Abdulkadir J."/>
            <person name="Abebe A."/>
            <person name="Abera B."/>
            <person name="Abreu J."/>
            <person name="Acer S.C."/>
            <person name="Aftuck L."/>
            <person name="Alexander A."/>
            <person name="An P."/>
            <person name="Anderson E."/>
            <person name="Anderson S."/>
            <person name="Arachi H."/>
            <person name="Azer M."/>
            <person name="Bachantsang P."/>
            <person name="Barry A."/>
            <person name="Bayul T."/>
            <person name="Berlin A."/>
            <person name="Bessette D."/>
            <person name="Bloom T."/>
            <person name="Blye J."/>
            <person name="Boguslavskiy L."/>
            <person name="Bonnet C."/>
            <person name="Boukhgalter B."/>
            <person name="Bourzgui I."/>
            <person name="Brown A."/>
            <person name="Cahill P."/>
            <person name="Channer S."/>
            <person name="Cheshatsang Y."/>
            <person name="Chuda L."/>
            <person name="Citroen M."/>
            <person name="Collymore A."/>
            <person name="Cooke P."/>
            <person name="Costello M."/>
            <person name="D'Aco K."/>
            <person name="Daza R."/>
            <person name="De Haan G."/>
            <person name="DeGray S."/>
            <person name="DeMaso C."/>
            <person name="Dhargay N."/>
            <person name="Dooley K."/>
            <person name="Dooley E."/>
            <person name="Doricent M."/>
            <person name="Dorje P."/>
            <person name="Dorjee K."/>
            <person name="Dupes A."/>
            <person name="Elong R."/>
            <person name="Falk J."/>
            <person name="Farina A."/>
            <person name="Faro S."/>
            <person name="Ferguson D."/>
            <person name="Fisher S."/>
            <person name="Foley C.D."/>
            <person name="Franke A."/>
            <person name="Friedrich D."/>
            <person name="Gadbois L."/>
            <person name="Gearin G."/>
            <person name="Gearin C.R."/>
            <person name="Giannoukos G."/>
            <person name="Goode T."/>
            <person name="Graham J."/>
            <person name="Grandbois E."/>
            <person name="Grewal S."/>
            <person name="Gyaltsen K."/>
            <person name="Hafez N."/>
            <person name="Hagos B."/>
            <person name="Hall J."/>
            <person name="Henson C."/>
            <person name="Hollinger A."/>
            <person name="Honan T."/>
            <person name="Huard M.D."/>
            <person name="Hughes L."/>
            <person name="Hurhula B."/>
            <person name="Husby M.E."/>
            <person name="Kamat A."/>
            <person name="Kanga B."/>
            <person name="Kashin S."/>
            <person name="Khazanovich D."/>
            <person name="Kisner P."/>
            <person name="Lance K."/>
            <person name="Lara M."/>
            <person name="Lee W."/>
            <person name="Lennon N."/>
            <person name="Letendre F."/>
            <person name="LeVine R."/>
            <person name="Lipovsky A."/>
            <person name="Liu X."/>
            <person name="Liu J."/>
            <person name="Liu S."/>
            <person name="Lokyitsang T."/>
            <person name="Lokyitsang Y."/>
            <person name="Lubonja R."/>
            <person name="Lui A."/>
            <person name="MacDonald P."/>
            <person name="Magnisalis V."/>
            <person name="Maru K."/>
            <person name="Matthews C."/>
            <person name="McCusker W."/>
            <person name="McDonough S."/>
            <person name="Mehta T."/>
            <person name="Meldrim J."/>
            <person name="Meneus L."/>
            <person name="Mihai O."/>
            <person name="Mihalev A."/>
            <person name="Mihova T."/>
            <person name="Mittelman R."/>
            <person name="Mlenga V."/>
            <person name="Montmayeur A."/>
            <person name="Mulrain L."/>
            <person name="Navidi A."/>
            <person name="Naylor J."/>
            <person name="Negash T."/>
            <person name="Nguyen T."/>
            <person name="Nguyen N."/>
            <person name="Nicol R."/>
            <person name="Norbu C."/>
            <person name="Norbu N."/>
            <person name="Novod N."/>
            <person name="O'Neill B."/>
            <person name="Osman S."/>
            <person name="Markiewicz E."/>
            <person name="Oyono O.L."/>
            <person name="Patti C."/>
            <person name="Phunkhang P."/>
            <person name="Pierre F."/>
            <person name="Priest M."/>
            <person name="Raghuraman S."/>
            <person name="Rege F."/>
            <person name="Reyes R."/>
            <person name="Rise C."/>
            <person name="Rogov P."/>
            <person name="Ross K."/>
            <person name="Ryan E."/>
            <person name="Settipalli S."/>
            <person name="Shea T."/>
            <person name="Sherpa N."/>
            <person name="Shi L."/>
            <person name="Shih D."/>
            <person name="Sparrow T."/>
            <person name="Spaulding J."/>
            <person name="Stalker J."/>
            <person name="Stange-Thomann N."/>
            <person name="Stavropoulos S."/>
            <person name="Stone C."/>
            <person name="Strader C."/>
            <person name="Tesfaye S."/>
            <person name="Thomson T."/>
            <person name="Thoulutsang Y."/>
            <person name="Thoulutsang D."/>
            <person name="Topham K."/>
            <person name="Topping I."/>
            <person name="Tsamla T."/>
            <person name="Vassiliev H."/>
            <person name="Vo A."/>
            <person name="Wangchuk T."/>
            <person name="Wangdi T."/>
            <person name="Weiand M."/>
            <person name="Wilkinson J."/>
            <person name="Wilson A."/>
            <person name="Yadav S."/>
            <person name="Young G."/>
            <person name="Yu Q."/>
            <person name="Zembek L."/>
            <person name="Zhong D."/>
            <person name="Zimmer A."/>
            <person name="Zwirko Z."/>
            <person name="Jaffe D.B."/>
            <person name="Alvarez P."/>
            <person name="Brockman W."/>
            <person name="Butler J."/>
            <person name="Chin C."/>
            <person name="Gnerre S."/>
            <person name="Grabherr M."/>
            <person name="Kleber M."/>
            <person name="Mauceli E."/>
            <person name="MacCallum I."/>
        </authorList>
    </citation>
    <scope>NUCLEOTIDE SEQUENCE [LARGE SCALE GENOMIC DNA]</scope>
    <source>
        <strain evidence="2">Tucson 14024-0371.13</strain>
    </source>
</reference>
<organism evidence="1 2">
    <name type="scientific">Drosophila ananassae</name>
    <name type="common">Fruit fly</name>
    <dbReference type="NCBI Taxonomy" id="7217"/>
    <lineage>
        <taxon>Eukaryota</taxon>
        <taxon>Metazoa</taxon>
        <taxon>Ecdysozoa</taxon>
        <taxon>Arthropoda</taxon>
        <taxon>Hexapoda</taxon>
        <taxon>Insecta</taxon>
        <taxon>Pterygota</taxon>
        <taxon>Neoptera</taxon>
        <taxon>Endopterygota</taxon>
        <taxon>Diptera</taxon>
        <taxon>Brachycera</taxon>
        <taxon>Muscomorpha</taxon>
        <taxon>Ephydroidea</taxon>
        <taxon>Drosophilidae</taxon>
        <taxon>Drosophila</taxon>
        <taxon>Sophophora</taxon>
    </lineage>
</organism>
<dbReference type="STRING" id="7217.B3N1P2"/>
<dbReference type="KEGG" id="dan:6503412"/>
<accession>B3N1P2</accession>
<evidence type="ECO:0000313" key="1">
    <source>
        <dbReference type="EMBL" id="EDV34011.1"/>
    </source>
</evidence>
<dbReference type="Pfam" id="PF07248">
    <property type="entry name" value="DUF1431"/>
    <property type="match status" value="1"/>
</dbReference>
<dbReference type="Proteomes" id="UP000007801">
    <property type="component" value="Unassembled WGS sequence"/>
</dbReference>
<protein>
    <submittedName>
        <fullName evidence="1">Uncharacterized protein</fullName>
    </submittedName>
</protein>
<dbReference type="InParanoid" id="B3N1P2"/>
<evidence type="ECO:0000313" key="2">
    <source>
        <dbReference type="Proteomes" id="UP000007801"/>
    </source>
</evidence>
<sequence length="196" mass="23455">MVNIHSFGRIMANRCTDLIRTRKDSFQIRHYTRYYPRPSTIAQYVPEHQKIREREKSRSYIKNKSRSMWELDGGRAQISTQEDQMRLDENQYRPRGIKQRMYDCTWDNYPESVAAKHPNNVVHVEPHPRRRRSQEERPNTAKACDDDALVFMSQWDNNLAMINRNRFSKATGQCPASIVTPQMRDALLIRKRQFFY</sequence>
<dbReference type="OMA" id="HAQTRHI"/>
<name>B3N1P2_DROAN</name>